<gene>
    <name evidence="1" type="ORF">M421DRAFT_75584</name>
</gene>
<dbReference type="AlphaFoldDB" id="A0A6A5R6R2"/>
<proteinExistence type="predicted"/>
<feature type="non-terminal residue" evidence="1">
    <location>
        <position position="1"/>
    </location>
</feature>
<evidence type="ECO:0000313" key="1">
    <source>
        <dbReference type="EMBL" id="KAF1923392.1"/>
    </source>
</evidence>
<keyword evidence="2" id="KW-1185">Reference proteome</keyword>
<dbReference type="OrthoDB" id="3945463at2759"/>
<dbReference type="Proteomes" id="UP000800082">
    <property type="component" value="Unassembled WGS sequence"/>
</dbReference>
<reference evidence="1" key="1">
    <citation type="journal article" date="2020" name="Stud. Mycol.">
        <title>101 Dothideomycetes genomes: a test case for predicting lifestyles and emergence of pathogens.</title>
        <authorList>
            <person name="Haridas S."/>
            <person name="Albert R."/>
            <person name="Binder M."/>
            <person name="Bloem J."/>
            <person name="Labutti K."/>
            <person name="Salamov A."/>
            <person name="Andreopoulos B."/>
            <person name="Baker S."/>
            <person name="Barry K."/>
            <person name="Bills G."/>
            <person name="Bluhm B."/>
            <person name="Cannon C."/>
            <person name="Castanera R."/>
            <person name="Culley D."/>
            <person name="Daum C."/>
            <person name="Ezra D."/>
            <person name="Gonzalez J."/>
            <person name="Henrissat B."/>
            <person name="Kuo A."/>
            <person name="Liang C."/>
            <person name="Lipzen A."/>
            <person name="Lutzoni F."/>
            <person name="Magnuson J."/>
            <person name="Mondo S."/>
            <person name="Nolan M."/>
            <person name="Ohm R."/>
            <person name="Pangilinan J."/>
            <person name="Park H.-J."/>
            <person name="Ramirez L."/>
            <person name="Alfaro M."/>
            <person name="Sun H."/>
            <person name="Tritt A."/>
            <person name="Yoshinaga Y."/>
            <person name="Zwiers L.-H."/>
            <person name="Turgeon B."/>
            <person name="Goodwin S."/>
            <person name="Spatafora J."/>
            <person name="Crous P."/>
            <person name="Grigoriev I."/>
        </authorList>
    </citation>
    <scope>NUCLEOTIDE SEQUENCE</scope>
    <source>
        <strain evidence="1">CBS 183.55</strain>
    </source>
</reference>
<organism evidence="1 2">
    <name type="scientific">Didymella exigua CBS 183.55</name>
    <dbReference type="NCBI Taxonomy" id="1150837"/>
    <lineage>
        <taxon>Eukaryota</taxon>
        <taxon>Fungi</taxon>
        <taxon>Dikarya</taxon>
        <taxon>Ascomycota</taxon>
        <taxon>Pezizomycotina</taxon>
        <taxon>Dothideomycetes</taxon>
        <taxon>Pleosporomycetidae</taxon>
        <taxon>Pleosporales</taxon>
        <taxon>Pleosporineae</taxon>
        <taxon>Didymellaceae</taxon>
        <taxon>Didymella</taxon>
    </lineage>
</organism>
<dbReference type="RefSeq" id="XP_033443645.1">
    <property type="nucleotide sequence ID" value="XM_033597144.1"/>
</dbReference>
<accession>A0A6A5R6R2</accession>
<dbReference type="GeneID" id="54354811"/>
<protein>
    <recommendedName>
        <fullName evidence="3">CBF1-interacting co-repressor CIR N-terminal domain-containing protein</fullName>
    </recommendedName>
</protein>
<sequence>LAKHKNVRLKEALINERQRRKQGKALPLEADEEYHGGAAFWSPSKKAEAARVREEQRQDKLKAVEARRAARTAAQLMRQEEKAREAAD</sequence>
<evidence type="ECO:0008006" key="3">
    <source>
        <dbReference type="Google" id="ProtNLM"/>
    </source>
</evidence>
<evidence type="ECO:0000313" key="2">
    <source>
        <dbReference type="Proteomes" id="UP000800082"/>
    </source>
</evidence>
<name>A0A6A5R6R2_9PLEO</name>
<dbReference type="EMBL" id="ML979006">
    <property type="protein sequence ID" value="KAF1923392.1"/>
    <property type="molecule type" value="Genomic_DNA"/>
</dbReference>